<evidence type="ECO:0000259" key="2">
    <source>
        <dbReference type="Pfam" id="PF00266"/>
    </source>
</evidence>
<dbReference type="Pfam" id="PF00266">
    <property type="entry name" value="Aminotran_5"/>
    <property type="match status" value="1"/>
</dbReference>
<dbReference type="SUPFAM" id="SSF53383">
    <property type="entry name" value="PLP-dependent transferases"/>
    <property type="match status" value="1"/>
</dbReference>
<keyword evidence="1" id="KW-0663">Pyridoxal phosphate</keyword>
<dbReference type="InterPro" id="IPR015424">
    <property type="entry name" value="PyrdxlP-dep_Trfase"/>
</dbReference>
<evidence type="ECO:0000313" key="3">
    <source>
        <dbReference type="EMBL" id="ORC34810.1"/>
    </source>
</evidence>
<proteinExistence type="predicted"/>
<name>A0A1Y1RWZ7_9SPIO</name>
<dbReference type="Proteomes" id="UP000192343">
    <property type="component" value="Unassembled WGS sequence"/>
</dbReference>
<dbReference type="Gene3D" id="3.40.640.10">
    <property type="entry name" value="Type I PLP-dependent aspartate aminotransferase-like (Major domain)"/>
    <property type="match status" value="1"/>
</dbReference>
<reference evidence="3 4" key="1">
    <citation type="submission" date="2017-03" db="EMBL/GenBank/DDBJ databases">
        <title>Draft Genome sequence of Marispirochaeta sp. strain JC444.</title>
        <authorList>
            <person name="Shivani Y."/>
            <person name="Subhash Y."/>
            <person name="Sasikala C."/>
            <person name="Ramana C."/>
        </authorList>
    </citation>
    <scope>NUCLEOTIDE SEQUENCE [LARGE SCALE GENOMIC DNA]</scope>
    <source>
        <strain evidence="3 4">JC444</strain>
    </source>
</reference>
<dbReference type="PANTHER" id="PTHR43586">
    <property type="entry name" value="CYSTEINE DESULFURASE"/>
    <property type="match status" value="1"/>
</dbReference>
<keyword evidence="3" id="KW-0456">Lyase</keyword>
<dbReference type="InterPro" id="IPR015421">
    <property type="entry name" value="PyrdxlP-dep_Trfase_major"/>
</dbReference>
<gene>
    <name evidence="3" type="ORF">B4O97_10755</name>
</gene>
<dbReference type="OrthoDB" id="9804366at2"/>
<dbReference type="AlphaFoldDB" id="A0A1Y1RWZ7"/>
<evidence type="ECO:0000256" key="1">
    <source>
        <dbReference type="ARBA" id="ARBA00022898"/>
    </source>
</evidence>
<dbReference type="STRING" id="1963862.B4O97_10755"/>
<organism evidence="3 4">
    <name type="scientific">Marispirochaeta aestuarii</name>
    <dbReference type="NCBI Taxonomy" id="1963862"/>
    <lineage>
        <taxon>Bacteria</taxon>
        <taxon>Pseudomonadati</taxon>
        <taxon>Spirochaetota</taxon>
        <taxon>Spirochaetia</taxon>
        <taxon>Spirochaetales</taxon>
        <taxon>Spirochaetaceae</taxon>
        <taxon>Marispirochaeta</taxon>
    </lineage>
</organism>
<dbReference type="InterPro" id="IPR000192">
    <property type="entry name" value="Aminotrans_V_dom"/>
</dbReference>
<protein>
    <submittedName>
        <fullName evidence="3">Selenocysteine lyase</fullName>
    </submittedName>
</protein>
<dbReference type="Gene3D" id="3.90.1150.10">
    <property type="entry name" value="Aspartate Aminotransferase, domain 1"/>
    <property type="match status" value="1"/>
</dbReference>
<dbReference type="EMBL" id="MWQY01000011">
    <property type="protein sequence ID" value="ORC34810.1"/>
    <property type="molecule type" value="Genomic_DNA"/>
</dbReference>
<dbReference type="InterPro" id="IPR015422">
    <property type="entry name" value="PyrdxlP-dep_Trfase_small"/>
</dbReference>
<keyword evidence="4" id="KW-1185">Reference proteome</keyword>
<dbReference type="PANTHER" id="PTHR43586:SF8">
    <property type="entry name" value="CYSTEINE DESULFURASE 1, CHLOROPLASTIC"/>
    <property type="match status" value="1"/>
</dbReference>
<dbReference type="GO" id="GO:0016829">
    <property type="term" value="F:lyase activity"/>
    <property type="evidence" value="ECO:0007669"/>
    <property type="project" value="UniProtKB-KW"/>
</dbReference>
<evidence type="ECO:0000313" key="4">
    <source>
        <dbReference type="Proteomes" id="UP000192343"/>
    </source>
</evidence>
<comment type="caution">
    <text evidence="3">The sequence shown here is derived from an EMBL/GenBank/DDBJ whole genome shotgun (WGS) entry which is preliminary data.</text>
</comment>
<accession>A0A1Y1RWZ7</accession>
<sequence length="536" mass="59412">MVSPLFLRPSSPNAGLKRYGPSGPSRRVTVEETANLEEWFSSFRKGIIGIDTRIDTPRGSRPLVYADWIASGRLYGPIEDRIRNEIGPLVGNTHSESSTTGRAMTAAYREAHSILKRHVNAGPEDVIITAGAGMTAVVNKLQRILGIRYPERFRDLSRGLPERHAGGACDDECPVVFVTHMEHHSNHISWLETEAEVVVLPPDDKLEVDPAALERELERYARRPLKIGAFSACSNVTGLFPPYRELARIMHRHGGLAFVDFAASAPYVPMDMHPANDPLGYLDGVFFSPHKFLGGPGSSGVMVFNSGIYHNLVPDNPGGGTVTWTNRWGERSYVTDIEAREDGGTPGFLQAIRAALAVRLKEEMDPARIKAREEELVGRAMKEMRTIPGLHILADNDKPRIGVISFYMEGLHHNLLVRLLNDYYGIQSRGGCSCAGTYGHFLLHVSRELSRTITREIDSGNLSHKPGWVRISLHPTMTDAELDYLLGALRELRSNYEEWGAGYRFDRTSGEYYALEDPDGAVKTESALNLAGFPLL</sequence>
<feature type="domain" description="Aminotransferase class V" evidence="2">
    <location>
        <begin position="176"/>
        <end position="485"/>
    </location>
</feature>